<keyword evidence="3" id="KW-1185">Reference proteome</keyword>
<accession>A0A2W2CGK6</accession>
<dbReference type="RefSeq" id="WP_111134506.1">
    <property type="nucleotide sequence ID" value="NZ_POUB01000074.1"/>
</dbReference>
<feature type="region of interest" description="Disordered" evidence="1">
    <location>
        <begin position="1"/>
        <end position="34"/>
    </location>
</feature>
<comment type="caution">
    <text evidence="2">The sequence shown here is derived from an EMBL/GenBank/DDBJ whole genome shotgun (WGS) entry which is preliminary data.</text>
</comment>
<gene>
    <name evidence="2" type="ORF">C1I99_13215</name>
</gene>
<dbReference type="AlphaFoldDB" id="A0A2W2CGK6"/>
<name>A0A2W2CGK6_9ACTN</name>
<protein>
    <submittedName>
        <fullName evidence="2">Uncharacterized protein</fullName>
    </submittedName>
</protein>
<dbReference type="Proteomes" id="UP000248749">
    <property type="component" value="Unassembled WGS sequence"/>
</dbReference>
<organism evidence="2 3">
    <name type="scientific">Micromonospora deserti</name>
    <dbReference type="NCBI Taxonomy" id="2070366"/>
    <lineage>
        <taxon>Bacteria</taxon>
        <taxon>Bacillati</taxon>
        <taxon>Actinomycetota</taxon>
        <taxon>Actinomycetes</taxon>
        <taxon>Micromonosporales</taxon>
        <taxon>Micromonosporaceae</taxon>
        <taxon>Micromonospora</taxon>
    </lineage>
</organism>
<evidence type="ECO:0000313" key="3">
    <source>
        <dbReference type="Proteomes" id="UP000248749"/>
    </source>
</evidence>
<reference evidence="2 3" key="1">
    <citation type="submission" date="2018-01" db="EMBL/GenBank/DDBJ databases">
        <title>Draft genome sequence of Salinispora sp. 13K206.</title>
        <authorList>
            <person name="Sahin N."/>
            <person name="Saygin H."/>
            <person name="Ay H."/>
        </authorList>
    </citation>
    <scope>NUCLEOTIDE SEQUENCE [LARGE SCALE GENOMIC DNA]</scope>
    <source>
        <strain evidence="2 3">13K206</strain>
    </source>
</reference>
<evidence type="ECO:0000256" key="1">
    <source>
        <dbReference type="SAM" id="MobiDB-lite"/>
    </source>
</evidence>
<proteinExistence type="predicted"/>
<evidence type="ECO:0000313" key="2">
    <source>
        <dbReference type="EMBL" id="PZF98515.1"/>
    </source>
</evidence>
<sequence>MTHPPGGPSTPPPPSGPRKPIKPIDPDSPGGRAAAEALSQVLAEIHVAVAQRRAARQQRKAA</sequence>
<feature type="compositionally biased region" description="Pro residues" evidence="1">
    <location>
        <begin position="1"/>
        <end position="17"/>
    </location>
</feature>
<dbReference type="EMBL" id="POUB01000074">
    <property type="protein sequence ID" value="PZF98515.1"/>
    <property type="molecule type" value="Genomic_DNA"/>
</dbReference>